<evidence type="ECO:0000313" key="4">
    <source>
        <dbReference type="Proteomes" id="UP001218188"/>
    </source>
</evidence>
<dbReference type="EMBL" id="JARJCM010000171">
    <property type="protein sequence ID" value="KAJ7024359.1"/>
    <property type="molecule type" value="Genomic_DNA"/>
</dbReference>
<dbReference type="InterPro" id="IPR037056">
    <property type="entry name" value="RNase_H1_N_sf"/>
</dbReference>
<evidence type="ECO:0000256" key="1">
    <source>
        <dbReference type="SAM" id="MobiDB-lite"/>
    </source>
</evidence>
<evidence type="ECO:0000313" key="3">
    <source>
        <dbReference type="EMBL" id="KAJ7024359.1"/>
    </source>
</evidence>
<feature type="domain" description="Ribonuclease H1 N-terminal" evidence="2">
    <location>
        <begin position="35"/>
        <end position="79"/>
    </location>
</feature>
<dbReference type="Proteomes" id="UP001218188">
    <property type="component" value="Unassembled WGS sequence"/>
</dbReference>
<dbReference type="InterPro" id="IPR011320">
    <property type="entry name" value="RNase_H1_N"/>
</dbReference>
<name>A0AAD6SB76_9AGAR</name>
<proteinExistence type="predicted"/>
<evidence type="ECO:0000259" key="2">
    <source>
        <dbReference type="Pfam" id="PF01693"/>
    </source>
</evidence>
<sequence length="194" mass="20986">MDTLLPEASHLTQGVAGARVRAVRLAPSPRSKRGAYTVFYGHRPGVFEHWTGPAGAEAQVKGVKGAIYQGYSSQREAEAAYRYAWERGWTMVRPSSSSNPQPPIPALPEPSQSPVDGIPNPLHGSAASNPRWHVVYAGINPGIYASYLECALNTLGLKSSAYQSADSRKEAEQYWVAALANGDVRVLTHTYHVA</sequence>
<keyword evidence="4" id="KW-1185">Reference proteome</keyword>
<dbReference type="AlphaFoldDB" id="A0AAD6SB76"/>
<reference evidence="3" key="1">
    <citation type="submission" date="2023-03" db="EMBL/GenBank/DDBJ databases">
        <title>Massive genome expansion in bonnet fungi (Mycena s.s.) driven by repeated elements and novel gene families across ecological guilds.</title>
        <authorList>
            <consortium name="Lawrence Berkeley National Laboratory"/>
            <person name="Harder C.B."/>
            <person name="Miyauchi S."/>
            <person name="Viragh M."/>
            <person name="Kuo A."/>
            <person name="Thoen E."/>
            <person name="Andreopoulos B."/>
            <person name="Lu D."/>
            <person name="Skrede I."/>
            <person name="Drula E."/>
            <person name="Henrissat B."/>
            <person name="Morin E."/>
            <person name="Kohler A."/>
            <person name="Barry K."/>
            <person name="LaButti K."/>
            <person name="Morin E."/>
            <person name="Salamov A."/>
            <person name="Lipzen A."/>
            <person name="Mereny Z."/>
            <person name="Hegedus B."/>
            <person name="Baldrian P."/>
            <person name="Stursova M."/>
            <person name="Weitz H."/>
            <person name="Taylor A."/>
            <person name="Grigoriev I.V."/>
            <person name="Nagy L.G."/>
            <person name="Martin F."/>
            <person name="Kauserud H."/>
        </authorList>
    </citation>
    <scope>NUCLEOTIDE SEQUENCE</scope>
    <source>
        <strain evidence="3">CBHHK200</strain>
    </source>
</reference>
<dbReference type="SUPFAM" id="SSF55658">
    <property type="entry name" value="L9 N-domain-like"/>
    <property type="match status" value="2"/>
</dbReference>
<dbReference type="InterPro" id="IPR009027">
    <property type="entry name" value="Ribosomal_bL9/RNase_H1_N"/>
</dbReference>
<feature type="domain" description="Ribonuclease H1 N-terminal" evidence="2">
    <location>
        <begin position="132"/>
        <end position="174"/>
    </location>
</feature>
<dbReference type="Gene3D" id="3.40.970.10">
    <property type="entry name" value="Ribonuclease H1, N-terminal domain"/>
    <property type="match status" value="2"/>
</dbReference>
<gene>
    <name evidence="3" type="ORF">C8F04DRAFT_1192483</name>
</gene>
<comment type="caution">
    <text evidence="3">The sequence shown here is derived from an EMBL/GenBank/DDBJ whole genome shotgun (WGS) entry which is preliminary data.</text>
</comment>
<dbReference type="Pfam" id="PF01693">
    <property type="entry name" value="Cauli_VI"/>
    <property type="match status" value="2"/>
</dbReference>
<accession>A0AAD6SB76</accession>
<feature type="region of interest" description="Disordered" evidence="1">
    <location>
        <begin position="94"/>
        <end position="123"/>
    </location>
</feature>
<protein>
    <recommendedName>
        <fullName evidence="2">Ribonuclease H1 N-terminal domain-containing protein</fullName>
    </recommendedName>
</protein>
<organism evidence="3 4">
    <name type="scientific">Mycena alexandri</name>
    <dbReference type="NCBI Taxonomy" id="1745969"/>
    <lineage>
        <taxon>Eukaryota</taxon>
        <taxon>Fungi</taxon>
        <taxon>Dikarya</taxon>
        <taxon>Basidiomycota</taxon>
        <taxon>Agaricomycotina</taxon>
        <taxon>Agaricomycetes</taxon>
        <taxon>Agaricomycetidae</taxon>
        <taxon>Agaricales</taxon>
        <taxon>Marasmiineae</taxon>
        <taxon>Mycenaceae</taxon>
        <taxon>Mycena</taxon>
    </lineage>
</organism>